<dbReference type="InterPro" id="IPR024234">
    <property type="entry name" value="DUF3801"/>
</dbReference>
<evidence type="ECO:0000313" key="2">
    <source>
        <dbReference type="EMBL" id="QNO18895.1"/>
    </source>
</evidence>
<dbReference type="KEGG" id="caml:H6X83_04500"/>
<dbReference type="RefSeq" id="WP_212507964.1">
    <property type="nucleotide sequence ID" value="NZ_CP060696.1"/>
</dbReference>
<feature type="compositionally biased region" description="Polar residues" evidence="1">
    <location>
        <begin position="54"/>
        <end position="64"/>
    </location>
</feature>
<keyword evidence="3" id="KW-1185">Reference proteome</keyword>
<feature type="region of interest" description="Disordered" evidence="1">
    <location>
        <begin position="139"/>
        <end position="169"/>
    </location>
</feature>
<name>A0A7G9WJN3_9FIRM</name>
<gene>
    <name evidence="2" type="ORF">H6X83_04500</name>
</gene>
<feature type="compositionally biased region" description="Basic and acidic residues" evidence="1">
    <location>
        <begin position="139"/>
        <end position="156"/>
    </location>
</feature>
<dbReference type="AlphaFoldDB" id="A0A7G9WJN3"/>
<evidence type="ECO:0000256" key="1">
    <source>
        <dbReference type="SAM" id="MobiDB-lite"/>
    </source>
</evidence>
<feature type="region of interest" description="Disordered" evidence="1">
    <location>
        <begin position="44"/>
        <end position="65"/>
    </location>
</feature>
<dbReference type="EMBL" id="CP060696">
    <property type="protein sequence ID" value="QNO18895.1"/>
    <property type="molecule type" value="Genomic_DNA"/>
</dbReference>
<organism evidence="2 3">
    <name type="scientific">Caproicibacterium amylolyticum</name>
    <dbReference type="NCBI Taxonomy" id="2766537"/>
    <lineage>
        <taxon>Bacteria</taxon>
        <taxon>Bacillati</taxon>
        <taxon>Bacillota</taxon>
        <taxon>Clostridia</taxon>
        <taxon>Eubacteriales</taxon>
        <taxon>Oscillospiraceae</taxon>
        <taxon>Caproicibacterium</taxon>
    </lineage>
</organism>
<dbReference type="Proteomes" id="UP000516046">
    <property type="component" value="Chromosome"/>
</dbReference>
<dbReference type="Pfam" id="PF12687">
    <property type="entry name" value="DUF3801"/>
    <property type="match status" value="1"/>
</dbReference>
<evidence type="ECO:0000313" key="3">
    <source>
        <dbReference type="Proteomes" id="UP000516046"/>
    </source>
</evidence>
<accession>A0A7G9WJN3</accession>
<protein>
    <submittedName>
        <fullName evidence="2">DUF3801 domain-containing protein</fullName>
    </submittedName>
</protein>
<sequence length="169" mass="19397">MIGEKEVDKIESYSVHATEHLTAATLRGIIHAIQKHYHKNKAEKEYAPGEKSMNELTKSSSKEQSGIECTAVTKQELHGFDQYAKKYGLRFSLVREKNDPSHYIFSYMQKDMSKLGHAMEDFLKDGQEHGDLAQKIQEAQKEAFKVNRSRAQENVKSKSHKREKSEPTL</sequence>
<reference evidence="2 3" key="1">
    <citation type="submission" date="2020-08" db="EMBL/GenBank/DDBJ databases">
        <authorList>
            <person name="Ren C."/>
            <person name="Gu Y."/>
            <person name="Xu Y."/>
        </authorList>
    </citation>
    <scope>NUCLEOTIDE SEQUENCE [LARGE SCALE GENOMIC DNA]</scope>
    <source>
        <strain evidence="2 3">LBM18003</strain>
    </source>
</reference>
<proteinExistence type="predicted"/>